<proteinExistence type="predicted"/>
<keyword evidence="3" id="KW-1185">Reference proteome</keyword>
<dbReference type="Proteomes" id="UP001321749">
    <property type="component" value="Unassembled WGS sequence"/>
</dbReference>
<feature type="compositionally biased region" description="Polar residues" evidence="1">
    <location>
        <begin position="16"/>
        <end position="27"/>
    </location>
</feature>
<reference evidence="2" key="2">
    <citation type="submission" date="2023-06" db="EMBL/GenBank/DDBJ databases">
        <authorList>
            <consortium name="Lawrence Berkeley National Laboratory"/>
            <person name="Mondo S.J."/>
            <person name="Hensen N."/>
            <person name="Bonometti L."/>
            <person name="Westerberg I."/>
            <person name="Brannstrom I.O."/>
            <person name="Guillou S."/>
            <person name="Cros-Aarteil S."/>
            <person name="Calhoun S."/>
            <person name="Haridas S."/>
            <person name="Kuo A."/>
            <person name="Pangilinan J."/>
            <person name="Riley R."/>
            <person name="Labutti K."/>
            <person name="Andreopoulos B."/>
            <person name="Lipzen A."/>
            <person name="Chen C."/>
            <person name="Yanf M."/>
            <person name="Daum C."/>
            <person name="Ng V."/>
            <person name="Clum A."/>
            <person name="Steindorff A."/>
            <person name="Ohm R."/>
            <person name="Martin F."/>
            <person name="Silar P."/>
            <person name="Natvig D."/>
            <person name="Lalanne C."/>
            <person name="Gautier V."/>
            <person name="Ament-Velasquez S.L."/>
            <person name="Kruys A."/>
            <person name="Hutchinson M.I."/>
            <person name="Powell A.J."/>
            <person name="Barry K."/>
            <person name="Miller A.N."/>
            <person name="Grigoriev I.V."/>
            <person name="Debuchy R."/>
            <person name="Gladieux P."/>
            <person name="Thoren M.H."/>
            <person name="Johannesson H."/>
        </authorList>
    </citation>
    <scope>NUCLEOTIDE SEQUENCE</scope>
    <source>
        <strain evidence="2">PSN324</strain>
    </source>
</reference>
<feature type="compositionally biased region" description="Polar residues" evidence="1">
    <location>
        <begin position="58"/>
        <end position="67"/>
    </location>
</feature>
<feature type="region of interest" description="Disordered" evidence="1">
    <location>
        <begin position="1"/>
        <end position="154"/>
    </location>
</feature>
<feature type="compositionally biased region" description="Polar residues" evidence="1">
    <location>
        <begin position="82"/>
        <end position="95"/>
    </location>
</feature>
<dbReference type="AlphaFoldDB" id="A0AAV9HT24"/>
<gene>
    <name evidence="2" type="ORF">QBC42DRAFT_328167</name>
</gene>
<protein>
    <submittedName>
        <fullName evidence="2">Uncharacterized protein</fullName>
    </submittedName>
</protein>
<comment type="caution">
    <text evidence="2">The sequence shown here is derived from an EMBL/GenBank/DDBJ whole genome shotgun (WGS) entry which is preliminary data.</text>
</comment>
<feature type="compositionally biased region" description="Polar residues" evidence="1">
    <location>
        <begin position="370"/>
        <end position="381"/>
    </location>
</feature>
<reference evidence="2" key="1">
    <citation type="journal article" date="2023" name="Mol. Phylogenet. Evol.">
        <title>Genome-scale phylogeny and comparative genomics of the fungal order Sordariales.</title>
        <authorList>
            <person name="Hensen N."/>
            <person name="Bonometti L."/>
            <person name="Westerberg I."/>
            <person name="Brannstrom I.O."/>
            <person name="Guillou S."/>
            <person name="Cros-Aarteil S."/>
            <person name="Calhoun S."/>
            <person name="Haridas S."/>
            <person name="Kuo A."/>
            <person name="Mondo S."/>
            <person name="Pangilinan J."/>
            <person name="Riley R."/>
            <person name="LaButti K."/>
            <person name="Andreopoulos B."/>
            <person name="Lipzen A."/>
            <person name="Chen C."/>
            <person name="Yan M."/>
            <person name="Daum C."/>
            <person name="Ng V."/>
            <person name="Clum A."/>
            <person name="Steindorff A."/>
            <person name="Ohm R.A."/>
            <person name="Martin F."/>
            <person name="Silar P."/>
            <person name="Natvig D.O."/>
            <person name="Lalanne C."/>
            <person name="Gautier V."/>
            <person name="Ament-Velasquez S.L."/>
            <person name="Kruys A."/>
            <person name="Hutchinson M.I."/>
            <person name="Powell A.J."/>
            <person name="Barry K."/>
            <person name="Miller A.N."/>
            <person name="Grigoriev I.V."/>
            <person name="Debuchy R."/>
            <person name="Gladieux P."/>
            <person name="Hiltunen Thoren M."/>
            <person name="Johannesson H."/>
        </authorList>
    </citation>
    <scope>NUCLEOTIDE SEQUENCE</scope>
    <source>
        <strain evidence="2">PSN324</strain>
    </source>
</reference>
<feature type="compositionally biased region" description="Basic and acidic residues" evidence="1">
    <location>
        <begin position="120"/>
        <end position="131"/>
    </location>
</feature>
<feature type="region of interest" description="Disordered" evidence="1">
    <location>
        <begin position="270"/>
        <end position="384"/>
    </location>
</feature>
<evidence type="ECO:0000313" key="3">
    <source>
        <dbReference type="Proteomes" id="UP001321749"/>
    </source>
</evidence>
<sequence>MLAAHQGQENVYIHQAGNSKQQLQTKTPGARFPKTPLRIPLNDENATHGFGAKGVLTNKGNNENNLTVGKGEPRTARAPLGNKTTNAKARATQNTHGDKDTVKPTTSKRPKQAAPQSEAPKIEVHTDKNPPGEEEEIEYCPPRPKERPYESDILPEGALTFEGLKPENLFNGYYQYYFNRIDENGKSAIERDMEEQQKRNFERGEEQILKDMDEFDWSVGDIPESKDVFKKKKKDTVKVEVKPATEKPAVGTVSKQPSTIAARKAASALAMPKSSSLRPSGFKPSKSVKTVIPPRPQPRSFILPKRPALVPATTNPVRQRTTLGSASRSTLGYSKGRSASSVIQVNKGIKGHHTARVPEPAAKTRELGRSGSTASKGSDATITPARFAKESVEWKKPDFLSIFEADDAEEDDADLGGVPPIEDDEETFQFATDF</sequence>
<evidence type="ECO:0000313" key="2">
    <source>
        <dbReference type="EMBL" id="KAK4462156.1"/>
    </source>
</evidence>
<name>A0AAV9HT24_9PEZI</name>
<feature type="compositionally biased region" description="Polar residues" evidence="1">
    <location>
        <begin position="312"/>
        <end position="344"/>
    </location>
</feature>
<evidence type="ECO:0000256" key="1">
    <source>
        <dbReference type="SAM" id="MobiDB-lite"/>
    </source>
</evidence>
<dbReference type="EMBL" id="MU864977">
    <property type="protein sequence ID" value="KAK4462156.1"/>
    <property type="molecule type" value="Genomic_DNA"/>
</dbReference>
<organism evidence="2 3">
    <name type="scientific">Cladorrhinum samala</name>
    <dbReference type="NCBI Taxonomy" id="585594"/>
    <lineage>
        <taxon>Eukaryota</taxon>
        <taxon>Fungi</taxon>
        <taxon>Dikarya</taxon>
        <taxon>Ascomycota</taxon>
        <taxon>Pezizomycotina</taxon>
        <taxon>Sordariomycetes</taxon>
        <taxon>Sordariomycetidae</taxon>
        <taxon>Sordariales</taxon>
        <taxon>Podosporaceae</taxon>
        <taxon>Cladorrhinum</taxon>
    </lineage>
</organism>
<accession>A0AAV9HT24</accession>